<protein>
    <recommendedName>
        <fullName evidence="1">Sulfotransferase domain-containing protein</fullName>
    </recommendedName>
</protein>
<evidence type="ECO:0000313" key="3">
    <source>
        <dbReference type="Proteomes" id="UP000678393"/>
    </source>
</evidence>
<dbReference type="InterPro" id="IPR000863">
    <property type="entry name" value="Sulfotransferase_dom"/>
</dbReference>
<dbReference type="PANTHER" id="PTHR10704">
    <property type="entry name" value="CARBOHYDRATE SULFOTRANSFERASE"/>
    <property type="match status" value="1"/>
</dbReference>
<dbReference type="AlphaFoldDB" id="A0A8S3Z1L3"/>
<dbReference type="Pfam" id="PF00685">
    <property type="entry name" value="Sulfotransfer_1"/>
    <property type="match status" value="1"/>
</dbReference>
<reference evidence="2" key="1">
    <citation type="submission" date="2021-04" db="EMBL/GenBank/DDBJ databases">
        <authorList>
            <consortium name="Molecular Ecology Group"/>
        </authorList>
    </citation>
    <scope>NUCLEOTIDE SEQUENCE</scope>
</reference>
<dbReference type="SUPFAM" id="SSF52540">
    <property type="entry name" value="P-loop containing nucleoside triphosphate hydrolases"/>
    <property type="match status" value="1"/>
</dbReference>
<sequence length="261" mass="29463">DDIPTATWKVIVLSYLRSGSSLTGDIIQQHPDIFYVFEPLKTIGRQFEGLDRDRLLMDLHFSAMSIFCVCVFYLLDASESQWHRIVRCFQEVNSKCRSAKIIAAKTIRLSMRQAAALMVSDSTVKVVHLIRDPRAVIASRLRFNERFRLTPVSEQANKLCSQVVNNINISKDLSGMFPKRILTVRYEDIAESPVAAARQLFNFLGIQITASNEEYIWNITYAGCEDGCSICTVRSNASATAKAEHGFHGDVVKQQERVSHV</sequence>
<evidence type="ECO:0000259" key="1">
    <source>
        <dbReference type="Pfam" id="PF00685"/>
    </source>
</evidence>
<comment type="caution">
    <text evidence="2">The sequence shown here is derived from an EMBL/GenBank/DDBJ whole genome shotgun (WGS) entry which is preliminary data.</text>
</comment>
<dbReference type="OrthoDB" id="5987729at2759"/>
<feature type="domain" description="Sulfotransferase" evidence="1">
    <location>
        <begin position="9"/>
        <end position="216"/>
    </location>
</feature>
<dbReference type="Gene3D" id="3.40.50.300">
    <property type="entry name" value="P-loop containing nucleotide triphosphate hydrolases"/>
    <property type="match status" value="1"/>
</dbReference>
<dbReference type="InterPro" id="IPR027417">
    <property type="entry name" value="P-loop_NTPase"/>
</dbReference>
<name>A0A8S3Z1L3_9EUPU</name>
<dbReference type="InterPro" id="IPR051135">
    <property type="entry name" value="Gal/GlcNAc/GalNAc_ST"/>
</dbReference>
<dbReference type="PANTHER" id="PTHR10704:SF44">
    <property type="entry name" value="LD35051P-RELATED"/>
    <property type="match status" value="1"/>
</dbReference>
<dbReference type="GO" id="GO:0006044">
    <property type="term" value="P:N-acetylglucosamine metabolic process"/>
    <property type="evidence" value="ECO:0007669"/>
    <property type="project" value="TreeGrafter"/>
</dbReference>
<proteinExistence type="predicted"/>
<feature type="non-terminal residue" evidence="2">
    <location>
        <position position="261"/>
    </location>
</feature>
<gene>
    <name evidence="2" type="ORF">CUNI_LOCUS7786</name>
</gene>
<dbReference type="EMBL" id="CAJHNH020001246">
    <property type="protein sequence ID" value="CAG5122228.1"/>
    <property type="molecule type" value="Genomic_DNA"/>
</dbReference>
<dbReference type="GO" id="GO:0001517">
    <property type="term" value="F:N-acetylglucosamine 6-O-sulfotransferase activity"/>
    <property type="evidence" value="ECO:0007669"/>
    <property type="project" value="TreeGrafter"/>
</dbReference>
<keyword evidence="3" id="KW-1185">Reference proteome</keyword>
<evidence type="ECO:0000313" key="2">
    <source>
        <dbReference type="EMBL" id="CAG5122228.1"/>
    </source>
</evidence>
<accession>A0A8S3Z1L3</accession>
<organism evidence="2 3">
    <name type="scientific">Candidula unifasciata</name>
    <dbReference type="NCBI Taxonomy" id="100452"/>
    <lineage>
        <taxon>Eukaryota</taxon>
        <taxon>Metazoa</taxon>
        <taxon>Spiralia</taxon>
        <taxon>Lophotrochozoa</taxon>
        <taxon>Mollusca</taxon>
        <taxon>Gastropoda</taxon>
        <taxon>Heterobranchia</taxon>
        <taxon>Euthyneura</taxon>
        <taxon>Panpulmonata</taxon>
        <taxon>Eupulmonata</taxon>
        <taxon>Stylommatophora</taxon>
        <taxon>Helicina</taxon>
        <taxon>Helicoidea</taxon>
        <taxon>Geomitridae</taxon>
        <taxon>Candidula</taxon>
    </lineage>
</organism>
<dbReference type="Proteomes" id="UP000678393">
    <property type="component" value="Unassembled WGS sequence"/>
</dbReference>
<dbReference type="GO" id="GO:0006790">
    <property type="term" value="P:sulfur compound metabolic process"/>
    <property type="evidence" value="ECO:0007669"/>
    <property type="project" value="TreeGrafter"/>
</dbReference>